<dbReference type="GeneID" id="25567538"/>
<dbReference type="Proteomes" id="UP000054408">
    <property type="component" value="Unassembled WGS sequence"/>
</dbReference>
<evidence type="ECO:0000313" key="3">
    <source>
        <dbReference type="Proteomes" id="UP000054408"/>
    </source>
</evidence>
<dbReference type="RefSeq" id="XP_013754930.1">
    <property type="nucleotide sequence ID" value="XM_013899476.1"/>
</dbReference>
<feature type="region of interest" description="Disordered" evidence="1">
    <location>
        <begin position="75"/>
        <end position="139"/>
    </location>
</feature>
<name>A0A0L0DK88_THETB</name>
<sequence>MHAAGLTRTEYLAVVKAAGGRHRVPRTERGRVEGYCGHVPGATAHSISTVAGLYSQLAYEVGAGVLPSATSSVTGAGTAKLRKPGKPSSETDIPDLDLTMYGDSAYRGSAKTGGSVSGKLERADGRGTGGAVPGGTTGDDAAEADPENTFVAHPAAPLLRGVYSAKVGLTPEQEATTRDGYIKSFLDRKVANTYTPTEDRPKRYLAGKTGVGCMAIGGVAGDRRQSASAASAPTGPRPIVIPPPPSTATATAADVSEIAPVVPVVKYEAPDPQRTSPSNGILGNGYSFALVDRRNAKRNEASIPPGYTGYYPGSKYLIGS</sequence>
<evidence type="ECO:0000313" key="2">
    <source>
        <dbReference type="EMBL" id="KNC52824.1"/>
    </source>
</evidence>
<organism evidence="2 3">
    <name type="scientific">Thecamonas trahens ATCC 50062</name>
    <dbReference type="NCBI Taxonomy" id="461836"/>
    <lineage>
        <taxon>Eukaryota</taxon>
        <taxon>Apusozoa</taxon>
        <taxon>Apusomonadida</taxon>
        <taxon>Apusomonadidae</taxon>
        <taxon>Thecamonas</taxon>
    </lineage>
</organism>
<proteinExistence type="predicted"/>
<accession>A0A0L0DK88</accession>
<keyword evidence="3" id="KW-1185">Reference proteome</keyword>
<feature type="compositionally biased region" description="Gly residues" evidence="1">
    <location>
        <begin position="126"/>
        <end position="137"/>
    </location>
</feature>
<protein>
    <submittedName>
        <fullName evidence="2">Uncharacterized protein</fullName>
    </submittedName>
</protein>
<evidence type="ECO:0000256" key="1">
    <source>
        <dbReference type="SAM" id="MobiDB-lite"/>
    </source>
</evidence>
<reference evidence="2 3" key="1">
    <citation type="submission" date="2010-05" db="EMBL/GenBank/DDBJ databases">
        <title>The Genome Sequence of Thecamonas trahens ATCC 50062.</title>
        <authorList>
            <consortium name="The Broad Institute Genome Sequencing Platform"/>
            <person name="Russ C."/>
            <person name="Cuomo C."/>
            <person name="Shea T."/>
            <person name="Young S.K."/>
            <person name="Zeng Q."/>
            <person name="Koehrsen M."/>
            <person name="Haas B."/>
            <person name="Borodovsky M."/>
            <person name="Guigo R."/>
            <person name="Alvarado L."/>
            <person name="Berlin A."/>
            <person name="Bochicchio J."/>
            <person name="Borenstein D."/>
            <person name="Chapman S."/>
            <person name="Chen Z."/>
            <person name="Freedman E."/>
            <person name="Gellesch M."/>
            <person name="Goldberg J."/>
            <person name="Griggs A."/>
            <person name="Gujja S."/>
            <person name="Heilman E."/>
            <person name="Heiman D."/>
            <person name="Hepburn T."/>
            <person name="Howarth C."/>
            <person name="Jen D."/>
            <person name="Larson L."/>
            <person name="Mehta T."/>
            <person name="Park D."/>
            <person name="Pearson M."/>
            <person name="Roberts A."/>
            <person name="Saif S."/>
            <person name="Shenoy N."/>
            <person name="Sisk P."/>
            <person name="Stolte C."/>
            <person name="Sykes S."/>
            <person name="Thomson T."/>
            <person name="Walk T."/>
            <person name="White J."/>
            <person name="Yandava C."/>
            <person name="Burger G."/>
            <person name="Gray M.W."/>
            <person name="Holland P.W.H."/>
            <person name="King N."/>
            <person name="Lang F.B.F."/>
            <person name="Roger A.J."/>
            <person name="Ruiz-Trillo I."/>
            <person name="Lander E."/>
            <person name="Nusbaum C."/>
        </authorList>
    </citation>
    <scope>NUCLEOTIDE SEQUENCE [LARGE SCALE GENOMIC DNA]</scope>
    <source>
        <strain evidence="2 3">ATCC 50062</strain>
    </source>
</reference>
<gene>
    <name evidence="2" type="ORF">AMSG_08965</name>
</gene>
<dbReference type="AlphaFoldDB" id="A0A0L0DK88"/>
<dbReference type="EMBL" id="GL349476">
    <property type="protein sequence ID" value="KNC52824.1"/>
    <property type="molecule type" value="Genomic_DNA"/>
</dbReference>